<dbReference type="Proteomes" id="UP000516260">
    <property type="component" value="Chromosome 14"/>
</dbReference>
<keyword evidence="4" id="KW-0949">S-adenosyl-L-methionine</keyword>
<keyword evidence="5" id="KW-0531">Neurotransmitter degradation</keyword>
<accession>A0A4Z2C4U5</accession>
<proteinExistence type="inferred from homology"/>
<evidence type="ECO:0000313" key="8">
    <source>
        <dbReference type="EMBL" id="TNM98930.1"/>
    </source>
</evidence>
<evidence type="ECO:0000256" key="6">
    <source>
        <dbReference type="ARBA" id="ARBA00022939"/>
    </source>
</evidence>
<dbReference type="InterPro" id="IPR029063">
    <property type="entry name" value="SAM-dependent_MTases_sf"/>
</dbReference>
<evidence type="ECO:0000256" key="3">
    <source>
        <dbReference type="ARBA" id="ARBA00022679"/>
    </source>
</evidence>
<dbReference type="Gene3D" id="3.40.50.150">
    <property type="entry name" value="Vaccinia Virus protein VP39"/>
    <property type="match status" value="1"/>
</dbReference>
<dbReference type="Pfam" id="PF01596">
    <property type="entry name" value="Methyltransf_3"/>
    <property type="match status" value="1"/>
</dbReference>
<evidence type="ECO:0000256" key="7">
    <source>
        <dbReference type="ARBA" id="ARBA00023453"/>
    </source>
</evidence>
<sequence>MWLVAVSVPLIPVVIMAFSRYGGLFTALCHRALAWTHRVLLRRKVCVRSTHAYVFSNCTHGKVDSVLETFDLYGNTHPSLSISPQMFVKNGCSSTAPLFLYLWPVPAAVLDEAVMRVRPSLVLELGMHCGYSSVRLLRLLPPAGRLVTVEVDPVTAELGEEILLVAGFKHSQFQVLTSSSARAIPTLRPHVGADKGASEGFGLVLMDHDPQQYLPDLIALEREELLSPSGCTILLINRTQRHG</sequence>
<comment type="similarity">
    <text evidence="7">Belongs to the class I-like SAM-binding methyltransferase superfamily. Cation-dependent O-methyltransferase family.</text>
</comment>
<dbReference type="PANTHER" id="PTHR43836:SF3">
    <property type="entry name" value="CATECHOL O-METHYLTRANSFERASE"/>
    <property type="match status" value="1"/>
</dbReference>
<dbReference type="GO" id="GO:0042417">
    <property type="term" value="P:dopamine metabolic process"/>
    <property type="evidence" value="ECO:0007669"/>
    <property type="project" value="TreeGrafter"/>
</dbReference>
<dbReference type="EMBL" id="SWLE01000006">
    <property type="protein sequence ID" value="TNM98930.1"/>
    <property type="molecule type" value="Genomic_DNA"/>
</dbReference>
<comment type="caution">
    <text evidence="8">The sequence shown here is derived from an EMBL/GenBank/DDBJ whole genome shotgun (WGS) entry which is preliminary data.</text>
</comment>
<evidence type="ECO:0000256" key="5">
    <source>
        <dbReference type="ARBA" id="ARBA00022867"/>
    </source>
</evidence>
<dbReference type="GO" id="GO:0042424">
    <property type="term" value="P:catecholamine catabolic process"/>
    <property type="evidence" value="ECO:0007669"/>
    <property type="project" value="TreeGrafter"/>
</dbReference>
<dbReference type="GO" id="GO:0032502">
    <property type="term" value="P:developmental process"/>
    <property type="evidence" value="ECO:0007669"/>
    <property type="project" value="TreeGrafter"/>
</dbReference>
<protein>
    <recommendedName>
        <fullName evidence="1">catechol O-methyltransferase</fullName>
        <ecNumber evidence="1">2.1.1.6</ecNumber>
    </recommendedName>
</protein>
<dbReference type="PROSITE" id="PS51682">
    <property type="entry name" value="SAM_OMT_I"/>
    <property type="match status" value="1"/>
</dbReference>
<reference evidence="8 9" key="1">
    <citation type="submission" date="2019-04" db="EMBL/GenBank/DDBJ databases">
        <title>The sequence and de novo assembly of Takifugu bimaculatus genome using PacBio and Hi-C technologies.</title>
        <authorList>
            <person name="Xu P."/>
            <person name="Liu B."/>
            <person name="Zhou Z."/>
        </authorList>
    </citation>
    <scope>NUCLEOTIDE SEQUENCE [LARGE SCALE GENOMIC DNA]</scope>
    <source>
        <strain evidence="8">TB-2018</strain>
        <tissue evidence="8">Muscle</tissue>
    </source>
</reference>
<keyword evidence="6" id="KW-0128">Catecholamine metabolism</keyword>
<dbReference type="PANTHER" id="PTHR43836">
    <property type="entry name" value="CATECHOL O-METHYLTRANSFERASE 1-RELATED"/>
    <property type="match status" value="1"/>
</dbReference>
<gene>
    <name evidence="8" type="ORF">fugu_013494</name>
</gene>
<dbReference type="EC" id="2.1.1.6" evidence="1"/>
<name>A0A4Z2C4U5_9TELE</name>
<organism evidence="8 9">
    <name type="scientific">Takifugu bimaculatus</name>
    <dbReference type="NCBI Taxonomy" id="433685"/>
    <lineage>
        <taxon>Eukaryota</taxon>
        <taxon>Metazoa</taxon>
        <taxon>Chordata</taxon>
        <taxon>Craniata</taxon>
        <taxon>Vertebrata</taxon>
        <taxon>Euteleostomi</taxon>
        <taxon>Actinopterygii</taxon>
        <taxon>Neopterygii</taxon>
        <taxon>Teleostei</taxon>
        <taxon>Neoteleostei</taxon>
        <taxon>Acanthomorphata</taxon>
        <taxon>Eupercaria</taxon>
        <taxon>Tetraodontiformes</taxon>
        <taxon>Tetradontoidea</taxon>
        <taxon>Tetraodontidae</taxon>
        <taxon>Takifugu</taxon>
    </lineage>
</organism>
<keyword evidence="2" id="KW-0489">Methyltransferase</keyword>
<evidence type="ECO:0000256" key="4">
    <source>
        <dbReference type="ARBA" id="ARBA00022691"/>
    </source>
</evidence>
<evidence type="ECO:0000256" key="1">
    <source>
        <dbReference type="ARBA" id="ARBA00012880"/>
    </source>
</evidence>
<dbReference type="AlphaFoldDB" id="A0A4Z2C4U5"/>
<dbReference type="InterPro" id="IPR002935">
    <property type="entry name" value="SAM_O-MeTrfase"/>
</dbReference>
<keyword evidence="3" id="KW-0808">Transferase</keyword>
<keyword evidence="9" id="KW-1185">Reference proteome</keyword>
<dbReference type="GO" id="GO:0016206">
    <property type="term" value="F:catechol O-methyltransferase activity"/>
    <property type="evidence" value="ECO:0007669"/>
    <property type="project" value="UniProtKB-EC"/>
</dbReference>
<evidence type="ECO:0000256" key="2">
    <source>
        <dbReference type="ARBA" id="ARBA00022603"/>
    </source>
</evidence>
<dbReference type="GO" id="GO:0032259">
    <property type="term" value="P:methylation"/>
    <property type="evidence" value="ECO:0007669"/>
    <property type="project" value="UniProtKB-KW"/>
</dbReference>
<evidence type="ECO:0000313" key="9">
    <source>
        <dbReference type="Proteomes" id="UP000516260"/>
    </source>
</evidence>
<dbReference type="SUPFAM" id="SSF53335">
    <property type="entry name" value="S-adenosyl-L-methionine-dependent methyltransferases"/>
    <property type="match status" value="1"/>
</dbReference>